<dbReference type="InterPro" id="IPR043128">
    <property type="entry name" value="Rev_trsase/Diguanyl_cyclase"/>
</dbReference>
<dbReference type="OrthoDB" id="9813913at2"/>
<feature type="domain" description="EAL" evidence="2">
    <location>
        <begin position="254"/>
        <end position="495"/>
    </location>
</feature>
<dbReference type="SUPFAM" id="SSF141868">
    <property type="entry name" value="EAL domain-like"/>
    <property type="match status" value="1"/>
</dbReference>
<dbReference type="Proteomes" id="UP000304864">
    <property type="component" value="Chromosome"/>
</dbReference>
<dbReference type="RefSeq" id="WP_138565686.1">
    <property type="nucleotide sequence ID" value="NZ_CP040602.1"/>
</dbReference>
<dbReference type="PANTHER" id="PTHR44757">
    <property type="entry name" value="DIGUANYLATE CYCLASE DGCP"/>
    <property type="match status" value="1"/>
</dbReference>
<dbReference type="CDD" id="cd01949">
    <property type="entry name" value="GGDEF"/>
    <property type="match status" value="1"/>
</dbReference>
<evidence type="ECO:0000256" key="1">
    <source>
        <dbReference type="ARBA" id="ARBA00001946"/>
    </source>
</evidence>
<proteinExistence type="predicted"/>
<dbReference type="InterPro" id="IPR000160">
    <property type="entry name" value="GGDEF_dom"/>
</dbReference>
<comment type="cofactor">
    <cofactor evidence="1">
        <name>Mg(2+)</name>
        <dbReference type="ChEBI" id="CHEBI:18420"/>
    </cofactor>
</comment>
<evidence type="ECO:0000313" key="5">
    <source>
        <dbReference type="Proteomes" id="UP000304864"/>
    </source>
</evidence>
<feature type="domain" description="GGDEF" evidence="3">
    <location>
        <begin position="114"/>
        <end position="247"/>
    </location>
</feature>
<dbReference type="GO" id="GO:0003824">
    <property type="term" value="F:catalytic activity"/>
    <property type="evidence" value="ECO:0007669"/>
    <property type="project" value="UniProtKB-ARBA"/>
</dbReference>
<evidence type="ECO:0000259" key="2">
    <source>
        <dbReference type="PROSITE" id="PS50883"/>
    </source>
</evidence>
<dbReference type="SUPFAM" id="SSF55073">
    <property type="entry name" value="Nucleotide cyclase"/>
    <property type="match status" value="1"/>
</dbReference>
<evidence type="ECO:0000313" key="4">
    <source>
        <dbReference type="EMBL" id="QCU91012.1"/>
    </source>
</evidence>
<dbReference type="Gene3D" id="3.20.20.450">
    <property type="entry name" value="EAL domain"/>
    <property type="match status" value="1"/>
</dbReference>
<dbReference type="CDD" id="cd01948">
    <property type="entry name" value="EAL"/>
    <property type="match status" value="1"/>
</dbReference>
<dbReference type="Pfam" id="PF00563">
    <property type="entry name" value="EAL"/>
    <property type="match status" value="1"/>
</dbReference>
<dbReference type="InterPro" id="IPR052155">
    <property type="entry name" value="Biofilm_reg_signaling"/>
</dbReference>
<dbReference type="SMART" id="SM00267">
    <property type="entry name" value="GGDEF"/>
    <property type="match status" value="1"/>
</dbReference>
<dbReference type="PROSITE" id="PS50883">
    <property type="entry name" value="EAL"/>
    <property type="match status" value="1"/>
</dbReference>
<evidence type="ECO:0000259" key="3">
    <source>
        <dbReference type="PROSITE" id="PS50887"/>
    </source>
</evidence>
<reference evidence="4 5" key="1">
    <citation type="submission" date="2019-05" db="EMBL/GenBank/DDBJ databases">
        <title>Thiomicrorhabdus sediminis sp. nov, a novel sulfur-oxidizing bacterium isolated from coastal sediment.</title>
        <authorList>
            <person name="Liu X."/>
        </authorList>
    </citation>
    <scope>NUCLEOTIDE SEQUENCE [LARGE SCALE GENOMIC DNA]</scope>
    <source>
        <strain evidence="4 5">G1</strain>
    </source>
</reference>
<name>A0A4P9K7D5_9GAMM</name>
<dbReference type="PROSITE" id="PS50887">
    <property type="entry name" value="GGDEF"/>
    <property type="match status" value="1"/>
</dbReference>
<dbReference type="NCBIfam" id="TIGR00254">
    <property type="entry name" value="GGDEF"/>
    <property type="match status" value="1"/>
</dbReference>
<dbReference type="SMART" id="SM00052">
    <property type="entry name" value="EAL"/>
    <property type="match status" value="1"/>
</dbReference>
<dbReference type="PANTHER" id="PTHR44757:SF2">
    <property type="entry name" value="BIOFILM ARCHITECTURE MAINTENANCE PROTEIN MBAA"/>
    <property type="match status" value="1"/>
</dbReference>
<dbReference type="FunFam" id="3.30.70.270:FF:000001">
    <property type="entry name" value="Diguanylate cyclase domain protein"/>
    <property type="match status" value="1"/>
</dbReference>
<gene>
    <name evidence="4" type="ORF">FE785_10460</name>
</gene>
<dbReference type="InterPro" id="IPR001633">
    <property type="entry name" value="EAL_dom"/>
</dbReference>
<dbReference type="Gene3D" id="3.30.70.270">
    <property type="match status" value="1"/>
</dbReference>
<sequence length="495" mass="55546">MLELSNPVKTERQSASDVARLLESEQTRSLSSWQRHQRPQGFSVKNLMRGLQNRFSHTGDLDEQIQSLVEQQVQQRTRELFRQANYDALTHLPNRAYFHNTLEKLVINARNESAEFSLLFLDLDGFKLVNDQCGHQIGDELLRNVGARLISAVREGDIVSRLGGDEFVILLADVEDRELVESICQRIIDEVGRPYLLSGKDVEVSTSIGVARYPGDGVTSAELIENADKALYDSKHRGRKTFRFYSDLGAVPAKSAQVLELEQAVSDNQIELLFEPQIDLHGNKVVGASVTAYWRNSELDNPRLNCWTAELEQSNAHYGLGLWLLDSGLFYLQQWSKGRDALMVSVPVVKALWQENDLLELMNQRLEKFKLSPAQIQLEFSALELNSDQQLIKVLMQLSHAGFQITLTDIASSPIDIALLAQLNVQELKLDVAHAQSKWLSALVMMAKSLDICVIANGLEDAQQLHMVQQAGCAMGQGEYWGKPVNSEAFAEMIA</sequence>
<dbReference type="InterPro" id="IPR029787">
    <property type="entry name" value="Nucleotide_cyclase"/>
</dbReference>
<organism evidence="4 5">
    <name type="scientific">Thiomicrorhabdus sediminis</name>
    <dbReference type="NCBI Taxonomy" id="2580412"/>
    <lineage>
        <taxon>Bacteria</taxon>
        <taxon>Pseudomonadati</taxon>
        <taxon>Pseudomonadota</taxon>
        <taxon>Gammaproteobacteria</taxon>
        <taxon>Thiotrichales</taxon>
        <taxon>Piscirickettsiaceae</taxon>
        <taxon>Thiomicrorhabdus</taxon>
    </lineage>
</organism>
<protein>
    <submittedName>
        <fullName evidence="4">Diguanylate cyclase</fullName>
    </submittedName>
</protein>
<keyword evidence="5" id="KW-1185">Reference proteome</keyword>
<dbReference type="EMBL" id="CP040602">
    <property type="protein sequence ID" value="QCU91012.1"/>
    <property type="molecule type" value="Genomic_DNA"/>
</dbReference>
<accession>A0A4P9K7D5</accession>
<dbReference type="AlphaFoldDB" id="A0A4P9K7D5"/>
<dbReference type="InterPro" id="IPR035919">
    <property type="entry name" value="EAL_sf"/>
</dbReference>
<dbReference type="KEGG" id="thig:FE785_10460"/>
<dbReference type="Pfam" id="PF00990">
    <property type="entry name" value="GGDEF"/>
    <property type="match status" value="1"/>
</dbReference>